<proteinExistence type="predicted"/>
<dbReference type="AlphaFoldDB" id="A0AB39YSV6"/>
<keyword evidence="1" id="KW-1133">Transmembrane helix</keyword>
<evidence type="ECO:0000313" key="2">
    <source>
        <dbReference type="EMBL" id="XDV73474.1"/>
    </source>
</evidence>
<evidence type="ECO:0000256" key="1">
    <source>
        <dbReference type="SAM" id="Phobius"/>
    </source>
</evidence>
<name>A0AB39YSV6_9MICC</name>
<dbReference type="EMBL" id="CP165735">
    <property type="protein sequence ID" value="XDV73474.1"/>
    <property type="molecule type" value="Genomic_DNA"/>
</dbReference>
<dbReference type="RefSeq" id="WP_369746528.1">
    <property type="nucleotide sequence ID" value="NZ_CP165735.1"/>
</dbReference>
<keyword evidence="1" id="KW-0812">Transmembrane</keyword>
<feature type="transmembrane region" description="Helical" evidence="1">
    <location>
        <begin position="15"/>
        <end position="43"/>
    </location>
</feature>
<evidence type="ECO:0008006" key="3">
    <source>
        <dbReference type="Google" id="ProtNLM"/>
    </source>
</evidence>
<sequence>MELFDAHTVVISAVLLVHITGVMIVAASVAGLVISLFVVVLAVHSIRTTWELTQNLRSEGRFSGTISKVFSSVKSGALAARPLIADARQRISRLSPFKPE</sequence>
<protein>
    <recommendedName>
        <fullName evidence="3">ABC transmembrane type-1 domain-containing protein</fullName>
    </recommendedName>
</protein>
<organism evidence="2">
    <name type="scientific">Paenarthrobacter sp. AMU7</name>
    <dbReference type="NCBI Taxonomy" id="3162492"/>
    <lineage>
        <taxon>Bacteria</taxon>
        <taxon>Bacillati</taxon>
        <taxon>Actinomycetota</taxon>
        <taxon>Actinomycetes</taxon>
        <taxon>Micrococcales</taxon>
        <taxon>Micrococcaceae</taxon>
        <taxon>Paenarthrobacter</taxon>
    </lineage>
</organism>
<accession>A0AB39YSV6</accession>
<reference evidence="2" key="1">
    <citation type="submission" date="2024-07" db="EMBL/GenBank/DDBJ databases">
        <authorList>
            <person name="Li J."/>
            <person name="Wei H."/>
            <person name="Ma J."/>
        </authorList>
    </citation>
    <scope>NUCLEOTIDE SEQUENCE</scope>
    <source>
        <strain evidence="2">AMU7</strain>
    </source>
</reference>
<keyword evidence="1" id="KW-0472">Membrane</keyword>
<gene>
    <name evidence="2" type="ORF">ABQM86_10070</name>
</gene>